<keyword evidence="2 5" id="KW-0812">Transmembrane</keyword>
<feature type="transmembrane region" description="Helical" evidence="5">
    <location>
        <begin position="38"/>
        <end position="61"/>
    </location>
</feature>
<evidence type="ECO:0000256" key="5">
    <source>
        <dbReference type="SAM" id="Phobius"/>
    </source>
</evidence>
<dbReference type="EMBL" id="CP115542">
    <property type="protein sequence ID" value="WNH54851.1"/>
    <property type="molecule type" value="Genomic_DNA"/>
</dbReference>
<feature type="transmembrane region" description="Helical" evidence="5">
    <location>
        <begin position="261"/>
        <end position="283"/>
    </location>
</feature>
<evidence type="ECO:0000256" key="4">
    <source>
        <dbReference type="ARBA" id="ARBA00023136"/>
    </source>
</evidence>
<name>A0ABY9YVA9_9GAMM</name>
<geneLocation type="plasmid" evidence="6 7">
    <name>pST01</name>
</geneLocation>
<keyword evidence="3 5" id="KW-1133">Transmembrane helix</keyword>
<sequence>MAVESCNFDLMVVEFLMSDTMMNLSNQVSAVSGKIGSYAAGIALAGCALYSVLWVIAFVSGTQNGDVISFLKWFARAMFLTALAGTGSLYNDLVVQTLWEAPAEVAQIVSGSGMGNQAVKYDLEGKINMGTALDMAASKGVCAGSALWKATSVWKPGESTGYLLAGLVVIIGTVIFVALAAGLSFMGYASLAIVLALGPLFIVAGIWEATRPMLESFLRTAINYALYGVVLMVIVGLGIGLVQQFGSSTIGNVTEDTVTDIAAALGVSVRALFAFAIASALLFKADDISASLVGGISMGAAGTLSRAASSAGAPARAAMAAGRVAMNPARAMGEFMGGQFYNDPRTGAARYRGPMDTARNHSAALANARSKNTIRK</sequence>
<dbReference type="Pfam" id="PF04610">
    <property type="entry name" value="TrbL"/>
    <property type="match status" value="1"/>
</dbReference>
<dbReference type="InterPro" id="IPR007688">
    <property type="entry name" value="Conjugal_tfr_TrbL/VirB6"/>
</dbReference>
<feature type="transmembrane region" description="Helical" evidence="5">
    <location>
        <begin position="73"/>
        <end position="90"/>
    </location>
</feature>
<organism evidence="6 7">
    <name type="scientific">Stenotrophomonas oahuensis</name>
    <dbReference type="NCBI Taxonomy" id="3003271"/>
    <lineage>
        <taxon>Bacteria</taxon>
        <taxon>Pseudomonadati</taxon>
        <taxon>Pseudomonadota</taxon>
        <taxon>Gammaproteobacteria</taxon>
        <taxon>Lysobacterales</taxon>
        <taxon>Lysobacteraceae</taxon>
        <taxon>Stenotrophomonas</taxon>
    </lineage>
</organism>
<accession>A0ABY9YVA9</accession>
<feature type="transmembrane region" description="Helical" evidence="5">
    <location>
        <begin position="188"/>
        <end position="209"/>
    </location>
</feature>
<dbReference type="Proteomes" id="UP001302072">
    <property type="component" value="Plasmid pST01"/>
</dbReference>
<dbReference type="RefSeq" id="WP_311193929.1">
    <property type="nucleotide sequence ID" value="NZ_CP115542.1"/>
</dbReference>
<evidence type="ECO:0000313" key="7">
    <source>
        <dbReference type="Proteomes" id="UP001302072"/>
    </source>
</evidence>
<reference evidence="6 7" key="1">
    <citation type="submission" date="2022-12" db="EMBL/GenBank/DDBJ databases">
        <title>Two new species, Stenotrophomonas aracearum and Stenotrophomonas oahuensis, isolated from Anthurium (Araceae family) in Hawaii.</title>
        <authorList>
            <person name="Chunag S.C."/>
            <person name="Dobhal S."/>
            <person name="Alvarez A."/>
            <person name="Arif M."/>
        </authorList>
    </citation>
    <scope>NUCLEOTIDE SEQUENCE [LARGE SCALE GENOMIC DNA]</scope>
    <source>
        <strain evidence="6 7">A5586</strain>
        <plasmid evidence="6 7">pST01</plasmid>
    </source>
</reference>
<proteinExistence type="predicted"/>
<evidence type="ECO:0000256" key="3">
    <source>
        <dbReference type="ARBA" id="ARBA00022989"/>
    </source>
</evidence>
<evidence type="ECO:0000313" key="6">
    <source>
        <dbReference type="EMBL" id="WNH54851.1"/>
    </source>
</evidence>
<protein>
    <submittedName>
        <fullName evidence="6">Type IV secretion system protein</fullName>
    </submittedName>
</protein>
<evidence type="ECO:0000256" key="2">
    <source>
        <dbReference type="ARBA" id="ARBA00022692"/>
    </source>
</evidence>
<keyword evidence="6" id="KW-0614">Plasmid</keyword>
<feature type="transmembrane region" description="Helical" evidence="5">
    <location>
        <begin position="221"/>
        <end position="241"/>
    </location>
</feature>
<evidence type="ECO:0000256" key="1">
    <source>
        <dbReference type="ARBA" id="ARBA00004141"/>
    </source>
</evidence>
<comment type="subcellular location">
    <subcellularLocation>
        <location evidence="1">Membrane</location>
        <topology evidence="1">Multi-pass membrane protein</topology>
    </subcellularLocation>
</comment>
<keyword evidence="7" id="KW-1185">Reference proteome</keyword>
<keyword evidence="4 5" id="KW-0472">Membrane</keyword>
<feature type="transmembrane region" description="Helical" evidence="5">
    <location>
        <begin position="162"/>
        <end position="182"/>
    </location>
</feature>
<gene>
    <name evidence="6" type="ORF">PDM29_20775</name>
</gene>